<gene>
    <name evidence="5" type="primary">PHYHD1</name>
    <name evidence="5" type="ORF">SPIL2461_LOCUS14050</name>
</gene>
<evidence type="ECO:0000313" key="6">
    <source>
        <dbReference type="Proteomes" id="UP000649617"/>
    </source>
</evidence>
<evidence type="ECO:0000313" key="5">
    <source>
        <dbReference type="EMBL" id="CAE7532896.1"/>
    </source>
</evidence>
<dbReference type="OrthoDB" id="445007at2759"/>
<reference evidence="5" key="1">
    <citation type="submission" date="2021-02" db="EMBL/GenBank/DDBJ databases">
        <authorList>
            <person name="Dougan E. K."/>
            <person name="Rhodes N."/>
            <person name="Thang M."/>
            <person name="Chan C."/>
        </authorList>
    </citation>
    <scope>NUCLEOTIDE SEQUENCE</scope>
</reference>
<dbReference type="PANTHER" id="PTHR20883:SF15">
    <property type="entry name" value="PHYTANOYL-COA DIOXYGENASE DOMAIN-CONTAINING PROTEIN 1"/>
    <property type="match status" value="1"/>
</dbReference>
<dbReference type="AlphaFoldDB" id="A0A812TM61"/>
<evidence type="ECO:0000256" key="4">
    <source>
        <dbReference type="SAM" id="MobiDB-lite"/>
    </source>
</evidence>
<protein>
    <submittedName>
        <fullName evidence="5">PHYHD1 protein</fullName>
    </submittedName>
</protein>
<dbReference type="PANTHER" id="PTHR20883">
    <property type="entry name" value="PHYTANOYL-COA DIOXYGENASE DOMAIN CONTAINING 1"/>
    <property type="match status" value="1"/>
</dbReference>
<dbReference type="GO" id="GO:0046872">
    <property type="term" value="F:metal ion binding"/>
    <property type="evidence" value="ECO:0007669"/>
    <property type="project" value="UniProtKB-KW"/>
</dbReference>
<dbReference type="Gene3D" id="2.60.120.620">
    <property type="entry name" value="q2cbj1_9rhob like domain"/>
    <property type="match status" value="1"/>
</dbReference>
<dbReference type="SUPFAM" id="SSF51197">
    <property type="entry name" value="Clavaminate synthase-like"/>
    <property type="match status" value="1"/>
</dbReference>
<sequence>MKARMEELVDAWDPQAEKPGKFSTDVKYQMQMQGASDYFLDSADRIHFFIEKDAGDEDGKIKNSLSKARSLNKVGHGLHVADPVFREYSQSSKVADLVEELGYRDPVLPQSMYIFKQPVTGSEVTSHQDSSFLHTTPRPTCMGLWLALDDATLENGCLWARPGSHLEAVRRVFVRNPEYFEGGNRKATQLVFENLDDSKAPAWEWEGKMPDGFEAPSSGLREKGFKALECEAGDLVVIHGQVDHLSLANTSAKPRETFQLHLVEGPGEGITWSPRNWLQYPTGKTFPSLRPSARKRKAEDSDP</sequence>
<keyword evidence="2" id="KW-0479">Metal-binding</keyword>
<dbReference type="InterPro" id="IPR008775">
    <property type="entry name" value="Phytyl_CoA_dOase-like"/>
</dbReference>
<comment type="caution">
    <text evidence="5">The sequence shown here is derived from an EMBL/GenBank/DDBJ whole genome shotgun (WGS) entry which is preliminary data.</text>
</comment>
<name>A0A812TM61_SYMPI</name>
<dbReference type="EMBL" id="CAJNIZ010031824">
    <property type="protein sequence ID" value="CAE7532896.1"/>
    <property type="molecule type" value="Genomic_DNA"/>
</dbReference>
<keyword evidence="3" id="KW-0408">Iron</keyword>
<dbReference type="Proteomes" id="UP000649617">
    <property type="component" value="Unassembled WGS sequence"/>
</dbReference>
<evidence type="ECO:0000256" key="3">
    <source>
        <dbReference type="ARBA" id="ARBA00023004"/>
    </source>
</evidence>
<evidence type="ECO:0000256" key="2">
    <source>
        <dbReference type="ARBA" id="ARBA00022723"/>
    </source>
</evidence>
<accession>A0A812TM61</accession>
<feature type="region of interest" description="Disordered" evidence="4">
    <location>
        <begin position="283"/>
        <end position="303"/>
    </location>
</feature>
<organism evidence="5 6">
    <name type="scientific">Symbiodinium pilosum</name>
    <name type="common">Dinoflagellate</name>
    <dbReference type="NCBI Taxonomy" id="2952"/>
    <lineage>
        <taxon>Eukaryota</taxon>
        <taxon>Sar</taxon>
        <taxon>Alveolata</taxon>
        <taxon>Dinophyceae</taxon>
        <taxon>Suessiales</taxon>
        <taxon>Symbiodiniaceae</taxon>
        <taxon>Symbiodinium</taxon>
    </lineage>
</organism>
<proteinExistence type="predicted"/>
<evidence type="ECO:0000256" key="1">
    <source>
        <dbReference type="ARBA" id="ARBA00001962"/>
    </source>
</evidence>
<dbReference type="Pfam" id="PF05721">
    <property type="entry name" value="PhyH"/>
    <property type="match status" value="1"/>
</dbReference>
<keyword evidence="6" id="KW-1185">Reference proteome</keyword>
<comment type="cofactor">
    <cofactor evidence="1">
        <name>Fe cation</name>
        <dbReference type="ChEBI" id="CHEBI:24875"/>
    </cofactor>
</comment>